<dbReference type="PROSITE" id="PS00028">
    <property type="entry name" value="ZINC_FINGER_C2H2_1"/>
    <property type="match status" value="3"/>
</dbReference>
<dbReference type="Gene3D" id="3.30.160.60">
    <property type="entry name" value="Classic Zinc Finger"/>
    <property type="match status" value="1"/>
</dbReference>
<keyword evidence="1" id="KW-0479">Metal-binding</keyword>
<organism evidence="7 8">
    <name type="scientific">Thelohanellus kitauei</name>
    <name type="common">Myxosporean</name>
    <dbReference type="NCBI Taxonomy" id="669202"/>
    <lineage>
        <taxon>Eukaryota</taxon>
        <taxon>Metazoa</taxon>
        <taxon>Cnidaria</taxon>
        <taxon>Myxozoa</taxon>
        <taxon>Myxosporea</taxon>
        <taxon>Bivalvulida</taxon>
        <taxon>Platysporina</taxon>
        <taxon>Myxobolidae</taxon>
        <taxon>Thelohanellus</taxon>
    </lineage>
</organism>
<dbReference type="SUPFAM" id="SSF57667">
    <property type="entry name" value="beta-beta-alpha zinc fingers"/>
    <property type="match status" value="1"/>
</dbReference>
<dbReference type="PROSITE" id="PS50157">
    <property type="entry name" value="ZINC_FINGER_C2H2_2"/>
    <property type="match status" value="2"/>
</dbReference>
<dbReference type="GO" id="GO:0005634">
    <property type="term" value="C:nucleus"/>
    <property type="evidence" value="ECO:0007669"/>
    <property type="project" value="UniProtKB-ARBA"/>
</dbReference>
<dbReference type="GO" id="GO:0045944">
    <property type="term" value="P:positive regulation of transcription by RNA polymerase II"/>
    <property type="evidence" value="ECO:0007669"/>
    <property type="project" value="UniProtKB-ARBA"/>
</dbReference>
<keyword evidence="2" id="KW-0677">Repeat</keyword>
<evidence type="ECO:0000256" key="3">
    <source>
        <dbReference type="ARBA" id="ARBA00022771"/>
    </source>
</evidence>
<dbReference type="InterPro" id="IPR013087">
    <property type="entry name" value="Znf_C2H2_type"/>
</dbReference>
<evidence type="ECO:0000256" key="5">
    <source>
        <dbReference type="PROSITE-ProRule" id="PRU00042"/>
    </source>
</evidence>
<dbReference type="AlphaFoldDB" id="A0A0C2N513"/>
<dbReference type="GO" id="GO:0000978">
    <property type="term" value="F:RNA polymerase II cis-regulatory region sequence-specific DNA binding"/>
    <property type="evidence" value="ECO:0007669"/>
    <property type="project" value="TreeGrafter"/>
</dbReference>
<accession>A0A0C2N513</accession>
<dbReference type="InterPro" id="IPR050329">
    <property type="entry name" value="GLI_C2H2-zinc-finger"/>
</dbReference>
<dbReference type="EMBL" id="JWZT01002658">
    <property type="protein sequence ID" value="KII68982.1"/>
    <property type="molecule type" value="Genomic_DNA"/>
</dbReference>
<dbReference type="GO" id="GO:0008270">
    <property type="term" value="F:zinc ion binding"/>
    <property type="evidence" value="ECO:0007669"/>
    <property type="project" value="UniProtKB-KW"/>
</dbReference>
<dbReference type="PANTHER" id="PTHR19818:SF139">
    <property type="entry name" value="PAIR-RULE PROTEIN ODD-PAIRED"/>
    <property type="match status" value="1"/>
</dbReference>
<feature type="domain" description="C2H2-type" evidence="6">
    <location>
        <begin position="131"/>
        <end position="160"/>
    </location>
</feature>
<dbReference type="PANTHER" id="PTHR19818">
    <property type="entry name" value="ZINC FINGER PROTEIN ZIC AND GLI"/>
    <property type="match status" value="1"/>
</dbReference>
<dbReference type="GO" id="GO:0000981">
    <property type="term" value="F:DNA-binding transcription factor activity, RNA polymerase II-specific"/>
    <property type="evidence" value="ECO:0007669"/>
    <property type="project" value="TreeGrafter"/>
</dbReference>
<keyword evidence="8" id="KW-1185">Reference proteome</keyword>
<evidence type="ECO:0000313" key="8">
    <source>
        <dbReference type="Proteomes" id="UP000031668"/>
    </source>
</evidence>
<dbReference type="OrthoDB" id="6365676at2759"/>
<comment type="caution">
    <text evidence="7">The sequence shown here is derived from an EMBL/GenBank/DDBJ whole genome shotgun (WGS) entry which is preliminary data.</text>
</comment>
<gene>
    <name evidence="7" type="ORF">RF11_01547</name>
</gene>
<sequence length="215" mass="24737">MSNHQQLAFYGDNKGEKAVFSVDFQSIESNLQDISDPENAPVFSGSNTDSGQHQKYHIYIASENNLNHTPLTPSSIRTSFSDNDVDALVNSSKNFTKSVKFDKKLFSSVTYIIDSLKTSPKIDKRRVIKRYRCIVDGCEPTMRAKTDLKYHYFAHCKLKPFKCKMNNCKARFSAKYNLTRHIRAHSLPRSFNCPLCDLVFDDVMKMNDHVLIHRE</sequence>
<dbReference type="InterPro" id="IPR036236">
    <property type="entry name" value="Znf_C2H2_sf"/>
</dbReference>
<evidence type="ECO:0000256" key="4">
    <source>
        <dbReference type="ARBA" id="ARBA00022833"/>
    </source>
</evidence>
<dbReference type="SMART" id="SM00355">
    <property type="entry name" value="ZnF_C2H2"/>
    <property type="match status" value="3"/>
</dbReference>
<keyword evidence="3 5" id="KW-0863">Zinc-finger</keyword>
<keyword evidence="4" id="KW-0862">Zinc</keyword>
<reference evidence="7 8" key="1">
    <citation type="journal article" date="2014" name="Genome Biol. Evol.">
        <title>The genome of the myxosporean Thelohanellus kitauei shows adaptations to nutrient acquisition within its fish host.</title>
        <authorList>
            <person name="Yang Y."/>
            <person name="Xiong J."/>
            <person name="Zhou Z."/>
            <person name="Huo F."/>
            <person name="Miao W."/>
            <person name="Ran C."/>
            <person name="Liu Y."/>
            <person name="Zhang J."/>
            <person name="Feng J."/>
            <person name="Wang M."/>
            <person name="Wang M."/>
            <person name="Wang L."/>
            <person name="Yao B."/>
        </authorList>
    </citation>
    <scope>NUCLEOTIDE SEQUENCE [LARGE SCALE GENOMIC DNA]</scope>
    <source>
        <strain evidence="7">Wuqing</strain>
    </source>
</reference>
<evidence type="ECO:0000259" key="6">
    <source>
        <dbReference type="PROSITE" id="PS50157"/>
    </source>
</evidence>
<evidence type="ECO:0000313" key="7">
    <source>
        <dbReference type="EMBL" id="KII68982.1"/>
    </source>
</evidence>
<evidence type="ECO:0000256" key="1">
    <source>
        <dbReference type="ARBA" id="ARBA00022723"/>
    </source>
</evidence>
<dbReference type="Proteomes" id="UP000031668">
    <property type="component" value="Unassembled WGS sequence"/>
</dbReference>
<name>A0A0C2N513_THEKT</name>
<dbReference type="OMA" id="CKMNNCK"/>
<feature type="domain" description="C2H2-type" evidence="6">
    <location>
        <begin position="161"/>
        <end position="190"/>
    </location>
</feature>
<proteinExistence type="predicted"/>
<evidence type="ECO:0000256" key="2">
    <source>
        <dbReference type="ARBA" id="ARBA00022737"/>
    </source>
</evidence>
<protein>
    <submittedName>
        <fullName evidence="7">Krueppel-like factor 9</fullName>
    </submittedName>
</protein>